<accession>A0ABN7VYY9</accession>
<feature type="transmembrane region" description="Helical" evidence="1">
    <location>
        <begin position="30"/>
        <end position="50"/>
    </location>
</feature>
<organism evidence="2 3">
    <name type="scientific">Gigaspora margarita</name>
    <dbReference type="NCBI Taxonomy" id="4874"/>
    <lineage>
        <taxon>Eukaryota</taxon>
        <taxon>Fungi</taxon>
        <taxon>Fungi incertae sedis</taxon>
        <taxon>Mucoromycota</taxon>
        <taxon>Glomeromycotina</taxon>
        <taxon>Glomeromycetes</taxon>
        <taxon>Diversisporales</taxon>
        <taxon>Gigasporaceae</taxon>
        <taxon>Gigaspora</taxon>
    </lineage>
</organism>
<keyword evidence="1" id="KW-1133">Transmembrane helix</keyword>
<dbReference type="EMBL" id="CAJVQB010025648">
    <property type="protein sequence ID" value="CAG8806845.1"/>
    <property type="molecule type" value="Genomic_DNA"/>
</dbReference>
<gene>
    <name evidence="2" type="ORF">GMARGA_LOCUS24381</name>
</gene>
<evidence type="ECO:0000256" key="1">
    <source>
        <dbReference type="SAM" id="Phobius"/>
    </source>
</evidence>
<proteinExistence type="predicted"/>
<keyword evidence="3" id="KW-1185">Reference proteome</keyword>
<evidence type="ECO:0000313" key="3">
    <source>
        <dbReference type="Proteomes" id="UP000789901"/>
    </source>
</evidence>
<name>A0ABN7VYY9_GIGMA</name>
<reference evidence="2 3" key="1">
    <citation type="submission" date="2021-06" db="EMBL/GenBank/DDBJ databases">
        <authorList>
            <person name="Kallberg Y."/>
            <person name="Tangrot J."/>
            <person name="Rosling A."/>
        </authorList>
    </citation>
    <scope>NUCLEOTIDE SEQUENCE [LARGE SCALE GENOMIC DNA]</scope>
    <source>
        <strain evidence="2 3">120-4 pot B 10/14</strain>
    </source>
</reference>
<feature type="non-terminal residue" evidence="2">
    <location>
        <position position="1"/>
    </location>
</feature>
<keyword evidence="1" id="KW-0812">Transmembrane</keyword>
<evidence type="ECO:0000313" key="2">
    <source>
        <dbReference type="EMBL" id="CAG8806845.1"/>
    </source>
</evidence>
<protein>
    <submittedName>
        <fullName evidence="2">11787_t:CDS:1</fullName>
    </submittedName>
</protein>
<comment type="caution">
    <text evidence="2">The sequence shown here is derived from an EMBL/GenBank/DDBJ whole genome shotgun (WGS) entry which is preliminary data.</text>
</comment>
<sequence length="97" mass="11494">HQHWNAQHSEETNYTSGSASQLAVQISNTYLSATMMLCLIFYKILQNIFLEMSRYQCYKKTRVLHKVFFEVTGINNITNYKEIKMPAIKRNRNFLIK</sequence>
<dbReference type="Proteomes" id="UP000789901">
    <property type="component" value="Unassembled WGS sequence"/>
</dbReference>
<keyword evidence="1" id="KW-0472">Membrane</keyword>